<dbReference type="Pfam" id="PF14226">
    <property type="entry name" value="DIOX_N"/>
    <property type="match status" value="1"/>
</dbReference>
<evidence type="ECO:0000256" key="9">
    <source>
        <dbReference type="ARBA" id="ARBA00047725"/>
    </source>
</evidence>
<dbReference type="GO" id="GO:0102276">
    <property type="term" value="F:2-oxoglutarate oxygenase/decarboxylase (ethylene-forming) activity"/>
    <property type="evidence" value="ECO:0007669"/>
    <property type="project" value="UniProtKB-EC"/>
</dbReference>
<dbReference type="RefSeq" id="WP_088822769.1">
    <property type="nucleotide sequence ID" value="NZ_FZLN01000001.1"/>
</dbReference>
<evidence type="ECO:0000256" key="6">
    <source>
        <dbReference type="ARBA" id="ARBA00022666"/>
    </source>
</evidence>
<sequence>MSALAKHADTEIRQHLPILDLTLLNHPETRAEFLANLQSYARNIGFFYVTGHGISRKKLAQIKAYSKQFFELDQAIKDDISMLHSPHFRGYSRVGEEHTQNRLDAREQIDIGIERPEIPLDENTPLWSRLQGPNQWPKDWPQFQQVVEAWQQDVHQVAIELIHALLDALGLDPYALDSFLTETPHEMLKLIKYPKQIHHADGQGVGAHKDTNILTLLLQDRIGGLQVLSEGQWIDVPYVEDAFVINIGETLELITNGYLVANTHRVVAPQYQDRYSIAYFISPHIFAGDLPVLNLPPALQKLSNGIKSDPTNPLLQNVGENSLKSRLRSHLDVTQRFYPKQYQQIMDLRAGASS</sequence>
<evidence type="ECO:0000256" key="10">
    <source>
        <dbReference type="ARBA" id="ARBA00049359"/>
    </source>
</evidence>
<evidence type="ECO:0000256" key="8">
    <source>
        <dbReference type="ARBA" id="ARBA00031282"/>
    </source>
</evidence>
<dbReference type="PRINTS" id="PR00682">
    <property type="entry name" value="IPNSYNTHASE"/>
</dbReference>
<dbReference type="Gene3D" id="2.60.120.330">
    <property type="entry name" value="B-lactam Antibiotic, Isopenicillin N Synthase, Chain"/>
    <property type="match status" value="1"/>
</dbReference>
<gene>
    <name evidence="13" type="ORF">SAMN05444584_0667</name>
</gene>
<evidence type="ECO:0000313" key="13">
    <source>
        <dbReference type="EMBL" id="SNQ28742.1"/>
    </source>
</evidence>
<comment type="catalytic activity">
    <reaction evidence="9">
        <text>2-oxoglutarate + O2 + 2 H(+) = ethene + 3 CO2 + H2O</text>
        <dbReference type="Rhea" id="RHEA:31523"/>
        <dbReference type="ChEBI" id="CHEBI:15377"/>
        <dbReference type="ChEBI" id="CHEBI:15378"/>
        <dbReference type="ChEBI" id="CHEBI:15379"/>
        <dbReference type="ChEBI" id="CHEBI:16526"/>
        <dbReference type="ChEBI" id="CHEBI:16810"/>
        <dbReference type="ChEBI" id="CHEBI:18153"/>
        <dbReference type="EC" id="1.13.12.19"/>
    </reaction>
</comment>
<dbReference type="InterPro" id="IPR026992">
    <property type="entry name" value="DIOX_N"/>
</dbReference>
<evidence type="ECO:0000259" key="12">
    <source>
        <dbReference type="PROSITE" id="PS51471"/>
    </source>
</evidence>
<dbReference type="PROSITE" id="PS51471">
    <property type="entry name" value="FE2OG_OXY"/>
    <property type="match status" value="1"/>
</dbReference>
<reference evidence="14" key="1">
    <citation type="submission" date="2017-06" db="EMBL/GenBank/DDBJ databases">
        <authorList>
            <person name="Varghese N."/>
            <person name="Submissions S."/>
        </authorList>
    </citation>
    <scope>NUCLEOTIDE SEQUENCE [LARGE SCALE GENOMIC DNA]</scope>
    <source>
        <strain evidence="14">ANC 5114</strain>
    </source>
</reference>
<dbReference type="EC" id="1.13.12.19" evidence="4"/>
<name>A0A217EEM8_9GAMM</name>
<keyword evidence="11" id="KW-0560">Oxidoreductase</keyword>
<dbReference type="InterPro" id="IPR044861">
    <property type="entry name" value="IPNS-like_FE2OG_OXY"/>
</dbReference>
<keyword evidence="11" id="KW-0408">Iron</keyword>
<protein>
    <recommendedName>
        <fullName evidence="5">2-oxoglutarate-dependent ethylene/succinate-forming enzyme</fullName>
        <ecNumber evidence="4">1.13.12.19</ecNumber>
        <ecNumber evidence="3">1.14.20.7</ecNumber>
    </recommendedName>
    <alternativeName>
        <fullName evidence="7">2-oxoglutarate dioxygenase (ethylene-forming)</fullName>
    </alternativeName>
    <alternativeName>
        <fullName evidence="8">2-oxoglutarate/L-arginine monooxygenase/decarboxylase (succinate-forming)</fullName>
    </alternativeName>
</protein>
<dbReference type="InterPro" id="IPR050231">
    <property type="entry name" value="Iron_ascorbate_oxido_reductase"/>
</dbReference>
<evidence type="ECO:0000313" key="14">
    <source>
        <dbReference type="Proteomes" id="UP000243463"/>
    </source>
</evidence>
<keyword evidence="6" id="KW-0266">Ethylene biosynthesis</keyword>
<dbReference type="Proteomes" id="UP000243463">
    <property type="component" value="Unassembled WGS sequence"/>
</dbReference>
<keyword evidence="14" id="KW-1185">Reference proteome</keyword>
<dbReference type="SUPFAM" id="SSF51197">
    <property type="entry name" value="Clavaminate synthase-like"/>
    <property type="match status" value="1"/>
</dbReference>
<dbReference type="GO" id="GO:0009693">
    <property type="term" value="P:ethylene biosynthetic process"/>
    <property type="evidence" value="ECO:0007669"/>
    <property type="project" value="UniProtKB-KW"/>
</dbReference>
<comment type="pathway">
    <text evidence="2">Alkene biosynthesis; ethylene biosynthesis via 2-oxoglutarate.</text>
</comment>
<feature type="domain" description="Fe2OG dioxygenase" evidence="12">
    <location>
        <begin position="183"/>
        <end position="283"/>
    </location>
</feature>
<comment type="cofactor">
    <cofactor evidence="1">
        <name>Fe(2+)</name>
        <dbReference type="ChEBI" id="CHEBI:29033"/>
    </cofactor>
</comment>
<accession>A0A217EEM8</accession>
<evidence type="ECO:0000256" key="11">
    <source>
        <dbReference type="RuleBase" id="RU003682"/>
    </source>
</evidence>
<comment type="similarity">
    <text evidence="11">Belongs to the iron/ascorbate-dependent oxidoreductase family.</text>
</comment>
<evidence type="ECO:0000256" key="3">
    <source>
        <dbReference type="ARBA" id="ARBA00012293"/>
    </source>
</evidence>
<evidence type="ECO:0000256" key="7">
    <source>
        <dbReference type="ARBA" id="ARBA00031011"/>
    </source>
</evidence>
<dbReference type="GO" id="GO:0046872">
    <property type="term" value="F:metal ion binding"/>
    <property type="evidence" value="ECO:0007669"/>
    <property type="project" value="UniProtKB-KW"/>
</dbReference>
<dbReference type="EC" id="1.14.20.7" evidence="3"/>
<evidence type="ECO:0000256" key="2">
    <source>
        <dbReference type="ARBA" id="ARBA00004767"/>
    </source>
</evidence>
<organism evidence="13 14">
    <name type="scientific">Acinetobacter apis</name>
    <dbReference type="NCBI Taxonomy" id="1229165"/>
    <lineage>
        <taxon>Bacteria</taxon>
        <taxon>Pseudomonadati</taxon>
        <taxon>Pseudomonadota</taxon>
        <taxon>Gammaproteobacteria</taxon>
        <taxon>Moraxellales</taxon>
        <taxon>Moraxellaceae</taxon>
        <taxon>Acinetobacter</taxon>
    </lineage>
</organism>
<comment type="catalytic activity">
    <reaction evidence="10">
        <text>L-arginine + 2-oxoglutarate + O2 = guanidine + L-glutamate 5-semialdehyde + succinate + CO2</text>
        <dbReference type="Rhea" id="RHEA:31535"/>
        <dbReference type="ChEBI" id="CHEBI:15379"/>
        <dbReference type="ChEBI" id="CHEBI:16526"/>
        <dbReference type="ChEBI" id="CHEBI:16810"/>
        <dbReference type="ChEBI" id="CHEBI:30031"/>
        <dbReference type="ChEBI" id="CHEBI:30087"/>
        <dbReference type="ChEBI" id="CHEBI:32682"/>
        <dbReference type="ChEBI" id="CHEBI:58066"/>
        <dbReference type="EC" id="1.14.20.7"/>
    </reaction>
</comment>
<dbReference type="PANTHER" id="PTHR47990">
    <property type="entry name" value="2-OXOGLUTARATE (2OG) AND FE(II)-DEPENDENT OXYGENASE SUPERFAMILY PROTEIN-RELATED"/>
    <property type="match status" value="1"/>
</dbReference>
<evidence type="ECO:0000256" key="1">
    <source>
        <dbReference type="ARBA" id="ARBA00001954"/>
    </source>
</evidence>
<dbReference type="InterPro" id="IPR027443">
    <property type="entry name" value="IPNS-like_sf"/>
</dbReference>
<dbReference type="Pfam" id="PF03171">
    <property type="entry name" value="2OG-FeII_Oxy"/>
    <property type="match status" value="1"/>
</dbReference>
<keyword evidence="11" id="KW-0479">Metal-binding</keyword>
<dbReference type="OrthoDB" id="21825at2"/>
<evidence type="ECO:0000256" key="5">
    <source>
        <dbReference type="ARBA" id="ARBA00019045"/>
    </source>
</evidence>
<dbReference type="InterPro" id="IPR005123">
    <property type="entry name" value="Oxoglu/Fe-dep_dioxygenase_dom"/>
</dbReference>
<proteinExistence type="inferred from homology"/>
<evidence type="ECO:0000256" key="4">
    <source>
        <dbReference type="ARBA" id="ARBA00012531"/>
    </source>
</evidence>
<dbReference type="AlphaFoldDB" id="A0A217EEM8"/>
<dbReference type="EMBL" id="FZLN01000001">
    <property type="protein sequence ID" value="SNQ28742.1"/>
    <property type="molecule type" value="Genomic_DNA"/>
</dbReference>